<organism evidence="1 2">
    <name type="scientific">Medicago truncatula</name>
    <name type="common">Barrel medic</name>
    <name type="synonym">Medicago tribuloides</name>
    <dbReference type="NCBI Taxonomy" id="3880"/>
    <lineage>
        <taxon>Eukaryota</taxon>
        <taxon>Viridiplantae</taxon>
        <taxon>Streptophyta</taxon>
        <taxon>Embryophyta</taxon>
        <taxon>Tracheophyta</taxon>
        <taxon>Spermatophyta</taxon>
        <taxon>Magnoliopsida</taxon>
        <taxon>eudicotyledons</taxon>
        <taxon>Gunneridae</taxon>
        <taxon>Pentapetalae</taxon>
        <taxon>rosids</taxon>
        <taxon>fabids</taxon>
        <taxon>Fabales</taxon>
        <taxon>Fabaceae</taxon>
        <taxon>Papilionoideae</taxon>
        <taxon>50 kb inversion clade</taxon>
        <taxon>NPAAA clade</taxon>
        <taxon>Hologalegina</taxon>
        <taxon>IRL clade</taxon>
        <taxon>Trifolieae</taxon>
        <taxon>Medicago</taxon>
    </lineage>
</organism>
<proteinExistence type="predicted"/>
<gene>
    <name evidence="1" type="ORF">MtrunA17_Chr6g0464391</name>
</gene>
<dbReference type="Gramene" id="rna35439">
    <property type="protein sequence ID" value="RHN51066.1"/>
    <property type="gene ID" value="gene35439"/>
</dbReference>
<comment type="caution">
    <text evidence="1">The sequence shown here is derived from an EMBL/GenBank/DDBJ whole genome shotgun (WGS) entry which is preliminary data.</text>
</comment>
<accession>A0A396HCW1</accession>
<evidence type="ECO:0000313" key="2">
    <source>
        <dbReference type="Proteomes" id="UP000265566"/>
    </source>
</evidence>
<dbReference type="AlphaFoldDB" id="A0A396HCW1"/>
<dbReference type="EMBL" id="PSQE01000006">
    <property type="protein sequence ID" value="RHN51066.1"/>
    <property type="molecule type" value="Genomic_DNA"/>
</dbReference>
<name>A0A396HCW1_MEDTR</name>
<evidence type="ECO:0000313" key="1">
    <source>
        <dbReference type="EMBL" id="RHN51066.1"/>
    </source>
</evidence>
<dbReference type="Proteomes" id="UP000265566">
    <property type="component" value="Chromosome 6"/>
</dbReference>
<protein>
    <submittedName>
        <fullName evidence="1">Uncharacterized protein</fullName>
    </submittedName>
</protein>
<sequence>MDGSFIYVNIHSMYLQLYGVRVPRFELYSYVKIVFLIFWMMEQVYGQDSYLGNVKNTEDTLSISVNIILMKNGYL</sequence>
<reference evidence="2" key="1">
    <citation type="journal article" date="2018" name="Nat. Plants">
        <title>Whole-genome landscape of Medicago truncatula symbiotic genes.</title>
        <authorList>
            <person name="Pecrix Y."/>
            <person name="Staton S.E."/>
            <person name="Sallet E."/>
            <person name="Lelandais-Briere C."/>
            <person name="Moreau S."/>
            <person name="Carrere S."/>
            <person name="Blein T."/>
            <person name="Jardinaud M.F."/>
            <person name="Latrasse D."/>
            <person name="Zouine M."/>
            <person name="Zahm M."/>
            <person name="Kreplak J."/>
            <person name="Mayjonade B."/>
            <person name="Satge C."/>
            <person name="Perez M."/>
            <person name="Cauet S."/>
            <person name="Marande W."/>
            <person name="Chantry-Darmon C."/>
            <person name="Lopez-Roques C."/>
            <person name="Bouchez O."/>
            <person name="Berard A."/>
            <person name="Debelle F."/>
            <person name="Munos S."/>
            <person name="Bendahmane A."/>
            <person name="Berges H."/>
            <person name="Niebel A."/>
            <person name="Buitink J."/>
            <person name="Frugier F."/>
            <person name="Benhamed M."/>
            <person name="Crespi M."/>
            <person name="Gouzy J."/>
            <person name="Gamas P."/>
        </authorList>
    </citation>
    <scope>NUCLEOTIDE SEQUENCE [LARGE SCALE GENOMIC DNA]</scope>
    <source>
        <strain evidence="2">cv. Jemalong A17</strain>
    </source>
</reference>